<evidence type="ECO:0000313" key="3">
    <source>
        <dbReference type="EMBL" id="KRG18919.1"/>
    </source>
</evidence>
<keyword evidence="5" id="KW-1185">Reference proteome</keyword>
<feature type="transmembrane region" description="Helical" evidence="2">
    <location>
        <begin position="582"/>
        <end position="606"/>
    </location>
</feature>
<name>A0A0Q9YQY5_9GAMM</name>
<dbReference type="EMBL" id="LKAJ02000001">
    <property type="protein sequence ID" value="MCS5711631.1"/>
    <property type="molecule type" value="Genomic_DNA"/>
</dbReference>
<dbReference type="EMBL" id="LKAJ01000018">
    <property type="protein sequence ID" value="KRG18919.1"/>
    <property type="molecule type" value="Genomic_DNA"/>
</dbReference>
<feature type="transmembrane region" description="Helical" evidence="2">
    <location>
        <begin position="612"/>
        <end position="639"/>
    </location>
</feature>
<reference evidence="4" key="3">
    <citation type="submission" date="2021-06" db="EMBL/GenBank/DDBJ databases">
        <title>Genomic Description and Analysis of Intracellular Bacteria, Candidatus Berkiella cookevillensis and Candidatus Berkiella aquae.</title>
        <authorList>
            <person name="Kidane D.T."/>
            <person name="Mehari Y.T."/>
            <person name="Rice F.C."/>
            <person name="Arivett B.A."/>
            <person name="Farone A.L."/>
            <person name="Berk S.G."/>
            <person name="Farone M.B."/>
        </authorList>
    </citation>
    <scope>NUCLEOTIDE SEQUENCE</scope>
    <source>
        <strain evidence="4">HT99</strain>
    </source>
</reference>
<feature type="compositionally biased region" description="Basic and acidic residues" evidence="1">
    <location>
        <begin position="711"/>
        <end position="728"/>
    </location>
</feature>
<feature type="transmembrane region" description="Helical" evidence="2">
    <location>
        <begin position="98"/>
        <end position="115"/>
    </location>
</feature>
<keyword evidence="2" id="KW-0472">Membrane</keyword>
<feature type="transmembrane region" description="Helical" evidence="2">
    <location>
        <begin position="71"/>
        <end position="92"/>
    </location>
</feature>
<sequence length="753" mass="84538">MSAGDKRTFWEKIKEAFNNIADLRVKDGLLAIAKVCGEGIAAAVSFAGGVELYNILKNPNLKTRQKIFPSIGYGLSIAIGVPAVVALIAGAATLLPPFLFAASVVCVVRNVGTYLEERAERNNLRKELISYKALASKIDKVNLTEDKKTAVLNSIKGQNDLYLELYALRQNIITTSQLPFEDRERLVETVNQAIEKFSRGELDNLEFDTQYIPQGMKKSLMEGSEKINAQLNQYKKDCDAVKEMNLPKSLLKAIETHKSSQENIYSQDLPLEIKNEMIAMLERKKVPKRELNDLYLRIGQHYLNNNSIDQLKIQDDSRKIRLMTYIKDEEKLNDAISFYQQPRAVYSALHALQTNIAHQDFGMEQADKEKLLAKLKEFILAFKNDPSDSKVSLNQFQDNFAYAGSPIHHVAQKVITELSKLDVVVNQYQNSPLFEERERLQKLAHPTGKEQKELAEINLLIKSIDEHQLNSLQQFSSQFGQQFRAPQIQVNHNKYDLIAKAANKVDQKTGLSAKLKKIGKSAKARSLQRLFGAANDTEIHDKAKEDENKLQKDFKERYSNTFNVMGKKERLNYLEKSVPRRLLNVGLASIVALASLATTILIPAIASPAAPAAATATVVLGAISTGLVAASALNSVDLVRKELKGNMKMAQAKKNINEGVVPGLDDDSHKRQVEYELKKQKEDAKKVVSDVMKAEPSHNILPLESSVVHAHHESMHDALLKETKEHSKLNQTEPQQSRDNDFQEEGRKSEHPR</sequence>
<proteinExistence type="predicted"/>
<reference evidence="4" key="2">
    <citation type="journal article" date="2016" name="Genome Announc.">
        <title>Draft Genome Sequences of Two Novel Amoeba-Resistant Intranuclear Bacteria, 'Candidatus Berkiella cookevillensis' and 'Candidatus Berkiella aquae'.</title>
        <authorList>
            <person name="Mehari Y.T."/>
            <person name="Arivett B.A."/>
            <person name="Farone A.L."/>
            <person name="Gunderson J.H."/>
            <person name="Farone M.B."/>
        </authorList>
    </citation>
    <scope>NUCLEOTIDE SEQUENCE</scope>
    <source>
        <strain evidence="4">HT99</strain>
    </source>
</reference>
<comment type="caution">
    <text evidence="3">The sequence shown here is derived from an EMBL/GenBank/DDBJ whole genome shotgun (WGS) entry which is preliminary data.</text>
</comment>
<dbReference type="OrthoDB" id="5660645at2"/>
<feature type="region of interest" description="Disordered" evidence="1">
    <location>
        <begin position="711"/>
        <end position="753"/>
    </location>
</feature>
<reference evidence="3" key="1">
    <citation type="submission" date="2015-09" db="EMBL/GenBank/DDBJ databases">
        <title>Draft Genome Sequences of Two Novel Amoeba-resistant Intranuclear Bacteria, Candidatus Berkiella cookevillensis and Candidatus Berkiella aquae.</title>
        <authorList>
            <person name="Mehari Y.T."/>
            <person name="Arivett B.A."/>
            <person name="Farone A.L."/>
            <person name="Gunderson J.H."/>
            <person name="Farone M.B."/>
        </authorList>
    </citation>
    <scope>NUCLEOTIDE SEQUENCE [LARGE SCALE GENOMIC DNA]</scope>
    <source>
        <strain evidence="3">HT99</strain>
    </source>
</reference>
<accession>A0A0Q9YQY5</accession>
<dbReference type="Proteomes" id="UP000051497">
    <property type="component" value="Unassembled WGS sequence"/>
</dbReference>
<evidence type="ECO:0000313" key="4">
    <source>
        <dbReference type="EMBL" id="MCS5711631.1"/>
    </source>
</evidence>
<protein>
    <submittedName>
        <fullName evidence="3">Uncharacterized protein</fullName>
    </submittedName>
</protein>
<keyword evidence="2" id="KW-0812">Transmembrane</keyword>
<feature type="compositionally biased region" description="Basic and acidic residues" evidence="1">
    <location>
        <begin position="736"/>
        <end position="753"/>
    </location>
</feature>
<evidence type="ECO:0000256" key="2">
    <source>
        <dbReference type="SAM" id="Phobius"/>
    </source>
</evidence>
<organism evidence="3">
    <name type="scientific">Candidatus Berkiella aquae</name>
    <dbReference type="NCBI Taxonomy" id="295108"/>
    <lineage>
        <taxon>Bacteria</taxon>
        <taxon>Pseudomonadati</taxon>
        <taxon>Pseudomonadota</taxon>
        <taxon>Gammaproteobacteria</taxon>
        <taxon>Candidatus Berkiellales</taxon>
        <taxon>Candidatus Berkiellaceae</taxon>
        <taxon>Candidatus Berkiella</taxon>
    </lineage>
</organism>
<dbReference type="RefSeq" id="WP_075067498.1">
    <property type="nucleotide sequence ID" value="NZ_LKAJ02000001.1"/>
</dbReference>
<evidence type="ECO:0000256" key="1">
    <source>
        <dbReference type="SAM" id="MobiDB-lite"/>
    </source>
</evidence>
<keyword evidence="2" id="KW-1133">Transmembrane helix</keyword>
<dbReference type="AlphaFoldDB" id="A0A0Q9YQY5"/>
<evidence type="ECO:0000313" key="5">
    <source>
        <dbReference type="Proteomes" id="UP000051497"/>
    </source>
</evidence>
<gene>
    <name evidence="4" type="ORF">HT99x_009290</name>
    <name evidence="3" type="ORF">HT99x_02909</name>
</gene>